<evidence type="ECO:0000256" key="8">
    <source>
        <dbReference type="ARBA" id="ARBA00022519"/>
    </source>
</evidence>
<reference evidence="15 16" key="1">
    <citation type="journal article" date="2020" name="Front. Microbiol.">
        <title>Identification of New Helicobacter pylori Subpopulations in Native Americans and Mestizos From Peru.</title>
        <authorList>
            <person name="Gutierrez-Escobar A.J."/>
            <person name="Velapatino B."/>
            <person name="Borda V."/>
            <person name="Rabkin C.S."/>
            <person name="Tarazona-Santos E."/>
            <person name="Cabrera L."/>
            <person name="Cok J."/>
            <person name="Hooper C.C."/>
            <person name="Jahuira-Arias H."/>
            <person name="Herrera P."/>
            <person name="Noureen M."/>
            <person name="Wang D."/>
            <person name="Romero-Gallo J."/>
            <person name="Tran B."/>
            <person name="Peek R.M. Jr"/>
            <person name="Berg D.E."/>
            <person name="Gilman R.H."/>
            <person name="Camargo M.C."/>
        </authorList>
    </citation>
    <scope>NUCLEOTIDE SEQUENCE [LARGE SCALE GENOMIC DNA]</scope>
    <source>
        <strain evidence="15 16">SHIM-010</strain>
    </source>
</reference>
<gene>
    <name evidence="15" type="primary">exbD</name>
    <name evidence="15" type="ORF">HG562_06580</name>
</gene>
<dbReference type="NCBIfam" id="TIGR02804">
    <property type="entry name" value="ExbD_2"/>
    <property type="match status" value="1"/>
</dbReference>
<comment type="function">
    <text evidence="1">Involved in the TonB-dependent energy-dependent transport of various receptor-bound substrates.</text>
</comment>
<evidence type="ECO:0000256" key="11">
    <source>
        <dbReference type="ARBA" id="ARBA00022989"/>
    </source>
</evidence>
<comment type="subcellular location">
    <subcellularLocation>
        <location evidence="2">Cell inner membrane</location>
        <topology evidence="2">Single-pass type II membrane protein</topology>
    </subcellularLocation>
    <subcellularLocation>
        <location evidence="13">Cell membrane</location>
        <topology evidence="13">Single-pass type II membrane protein</topology>
    </subcellularLocation>
</comment>
<evidence type="ECO:0000256" key="10">
    <source>
        <dbReference type="ARBA" id="ARBA00022927"/>
    </source>
</evidence>
<comment type="subunit">
    <text evidence="4">The accessory proteins ExbB and ExbD seem to form a complex with TonB.</text>
</comment>
<evidence type="ECO:0000256" key="3">
    <source>
        <dbReference type="ARBA" id="ARBA00005811"/>
    </source>
</evidence>
<keyword evidence="9 13" id="KW-0812">Transmembrane</keyword>
<dbReference type="RefSeq" id="WP_000836353.1">
    <property type="nucleotide sequence ID" value="NZ_BNSY01000006.1"/>
</dbReference>
<keyword evidence="8" id="KW-0997">Cell inner membrane</keyword>
<evidence type="ECO:0000256" key="7">
    <source>
        <dbReference type="ARBA" id="ARBA00022475"/>
    </source>
</evidence>
<keyword evidence="10 13" id="KW-0653">Protein transport</keyword>
<keyword evidence="11 14" id="KW-1133">Transmembrane helix</keyword>
<evidence type="ECO:0000256" key="6">
    <source>
        <dbReference type="ARBA" id="ARBA00022448"/>
    </source>
</evidence>
<dbReference type="InterPro" id="IPR003400">
    <property type="entry name" value="ExbD"/>
</dbReference>
<dbReference type="Gene3D" id="3.30.420.270">
    <property type="match status" value="1"/>
</dbReference>
<dbReference type="Proteomes" id="UP000595660">
    <property type="component" value="Chromosome"/>
</dbReference>
<dbReference type="EMBL" id="CP051505">
    <property type="protein sequence ID" value="QQX50112.1"/>
    <property type="molecule type" value="Genomic_DNA"/>
</dbReference>
<dbReference type="PANTHER" id="PTHR30558">
    <property type="entry name" value="EXBD MEMBRANE COMPONENT OF PMF-DRIVEN MACROMOLECULE IMPORT SYSTEM"/>
    <property type="match status" value="1"/>
</dbReference>
<dbReference type="GO" id="GO:0022857">
    <property type="term" value="F:transmembrane transporter activity"/>
    <property type="evidence" value="ECO:0007669"/>
    <property type="project" value="InterPro"/>
</dbReference>
<proteinExistence type="inferred from homology"/>
<dbReference type="PANTHER" id="PTHR30558:SF12">
    <property type="entry name" value="BIOPOLYMER TRANSPORT PROTEIN EXBD"/>
    <property type="match status" value="1"/>
</dbReference>
<evidence type="ECO:0000256" key="9">
    <source>
        <dbReference type="ARBA" id="ARBA00022692"/>
    </source>
</evidence>
<keyword evidence="6 13" id="KW-0813">Transport</keyword>
<evidence type="ECO:0000256" key="5">
    <source>
        <dbReference type="ARBA" id="ARBA00022090"/>
    </source>
</evidence>
<sequence>MKSIRRGDGLNVVPFIDIMLVLLAIVLSISTFIAQGKIKVSLPNAKNAEKSQPNDQKVVVISVDEHDNIFVDDKPTNLEALSAVVKQTDPKTLIDLKSDKSSRFETFISIMDILKEHNHENFSISTEAK</sequence>
<evidence type="ECO:0000313" key="16">
    <source>
        <dbReference type="Proteomes" id="UP000595660"/>
    </source>
</evidence>
<evidence type="ECO:0000256" key="12">
    <source>
        <dbReference type="ARBA" id="ARBA00023136"/>
    </source>
</evidence>
<keyword evidence="7" id="KW-1003">Cell membrane</keyword>
<feature type="transmembrane region" description="Helical" evidence="14">
    <location>
        <begin position="12"/>
        <end position="34"/>
    </location>
</feature>
<dbReference type="GO" id="GO:0015031">
    <property type="term" value="P:protein transport"/>
    <property type="evidence" value="ECO:0007669"/>
    <property type="project" value="UniProtKB-KW"/>
</dbReference>
<dbReference type="InterPro" id="IPR014171">
    <property type="entry name" value="TonB_ExbD_2"/>
</dbReference>
<name>A0A0K9N3V1_HELPX</name>
<organism evidence="15 16">
    <name type="scientific">Helicobacter pylori</name>
    <name type="common">Campylobacter pylori</name>
    <dbReference type="NCBI Taxonomy" id="210"/>
    <lineage>
        <taxon>Bacteria</taxon>
        <taxon>Pseudomonadati</taxon>
        <taxon>Campylobacterota</taxon>
        <taxon>Epsilonproteobacteria</taxon>
        <taxon>Campylobacterales</taxon>
        <taxon>Helicobacteraceae</taxon>
        <taxon>Helicobacter</taxon>
    </lineage>
</organism>
<dbReference type="Pfam" id="PF02472">
    <property type="entry name" value="ExbD"/>
    <property type="match status" value="1"/>
</dbReference>
<comment type="similarity">
    <text evidence="3 13">Belongs to the ExbD/TolR family.</text>
</comment>
<dbReference type="GO" id="GO:0005886">
    <property type="term" value="C:plasma membrane"/>
    <property type="evidence" value="ECO:0007669"/>
    <property type="project" value="UniProtKB-SubCell"/>
</dbReference>
<evidence type="ECO:0000313" key="15">
    <source>
        <dbReference type="EMBL" id="QQX50112.1"/>
    </source>
</evidence>
<evidence type="ECO:0000256" key="14">
    <source>
        <dbReference type="SAM" id="Phobius"/>
    </source>
</evidence>
<keyword evidence="12 14" id="KW-0472">Membrane</keyword>
<evidence type="ECO:0000256" key="1">
    <source>
        <dbReference type="ARBA" id="ARBA00003540"/>
    </source>
</evidence>
<accession>A0A0K9N3V1</accession>
<evidence type="ECO:0000256" key="2">
    <source>
        <dbReference type="ARBA" id="ARBA00004249"/>
    </source>
</evidence>
<evidence type="ECO:0000256" key="13">
    <source>
        <dbReference type="RuleBase" id="RU003879"/>
    </source>
</evidence>
<dbReference type="AlphaFoldDB" id="A0A0K9N3V1"/>
<protein>
    <recommendedName>
        <fullName evidence="5">Biopolymer transport protein ExbD</fullName>
    </recommendedName>
</protein>
<evidence type="ECO:0000256" key="4">
    <source>
        <dbReference type="ARBA" id="ARBA00011471"/>
    </source>
</evidence>